<gene>
    <name evidence="1" type="ORF">SAMN05216218_1111</name>
</gene>
<dbReference type="Gene3D" id="1.10.10.10">
    <property type="entry name" value="Winged helix-like DNA-binding domain superfamily/Winged helix DNA-binding domain"/>
    <property type="match status" value="1"/>
</dbReference>
<proteinExistence type="predicted"/>
<name>A0A1G7PSU9_9EURY</name>
<dbReference type="InterPro" id="IPR036388">
    <property type="entry name" value="WH-like_DNA-bd_sf"/>
</dbReference>
<dbReference type="SUPFAM" id="SSF46785">
    <property type="entry name" value="Winged helix' DNA-binding domain"/>
    <property type="match status" value="1"/>
</dbReference>
<dbReference type="OrthoDB" id="232130at2157"/>
<accession>A0A1G7PSU9</accession>
<evidence type="ECO:0000313" key="1">
    <source>
        <dbReference type="EMBL" id="SDF89273.1"/>
    </source>
</evidence>
<sequence>MIEDKEIIEFLQRKGAMEILVEIGHEPQRHTDLREKLLLSSSTVHDRLKVGVQHELWEQTLEQRPNGVSKKVYELTDIGQEVWEFAQDENLRQYHMARRDAVRRVRNAENAVLQSVSPEDADWQDEIDSYIETERFEMQQRLDDYLTDT</sequence>
<protein>
    <submittedName>
        <fullName evidence="1">Uncharacterized protein</fullName>
    </submittedName>
</protein>
<evidence type="ECO:0000313" key="2">
    <source>
        <dbReference type="Proteomes" id="UP000199076"/>
    </source>
</evidence>
<dbReference type="RefSeq" id="WP_092693518.1">
    <property type="nucleotide sequence ID" value="NZ_FNBK01000011.1"/>
</dbReference>
<dbReference type="InterPro" id="IPR036390">
    <property type="entry name" value="WH_DNA-bd_sf"/>
</dbReference>
<dbReference type="AlphaFoldDB" id="A0A1G7PSU9"/>
<dbReference type="Proteomes" id="UP000199076">
    <property type="component" value="Unassembled WGS sequence"/>
</dbReference>
<keyword evidence="2" id="KW-1185">Reference proteome</keyword>
<organism evidence="1 2">
    <name type="scientific">Halorientalis regularis</name>
    <dbReference type="NCBI Taxonomy" id="660518"/>
    <lineage>
        <taxon>Archaea</taxon>
        <taxon>Methanobacteriati</taxon>
        <taxon>Methanobacteriota</taxon>
        <taxon>Stenosarchaea group</taxon>
        <taxon>Halobacteria</taxon>
        <taxon>Halobacteriales</taxon>
        <taxon>Haloarculaceae</taxon>
        <taxon>Halorientalis</taxon>
    </lineage>
</organism>
<reference evidence="2" key="1">
    <citation type="submission" date="2016-10" db="EMBL/GenBank/DDBJ databases">
        <authorList>
            <person name="Varghese N."/>
            <person name="Submissions S."/>
        </authorList>
    </citation>
    <scope>NUCLEOTIDE SEQUENCE [LARGE SCALE GENOMIC DNA]</scope>
    <source>
        <strain evidence="2">IBRC-M 10760</strain>
    </source>
</reference>
<dbReference type="EMBL" id="FNBK01000011">
    <property type="protein sequence ID" value="SDF89273.1"/>
    <property type="molecule type" value="Genomic_DNA"/>
</dbReference>